<dbReference type="EMBL" id="CM029041">
    <property type="protein sequence ID" value="KAG2625393.1"/>
    <property type="molecule type" value="Genomic_DNA"/>
</dbReference>
<accession>A0A8T0UXG2</accession>
<organism evidence="1 2">
    <name type="scientific">Panicum virgatum</name>
    <name type="common">Blackwell switchgrass</name>
    <dbReference type="NCBI Taxonomy" id="38727"/>
    <lineage>
        <taxon>Eukaryota</taxon>
        <taxon>Viridiplantae</taxon>
        <taxon>Streptophyta</taxon>
        <taxon>Embryophyta</taxon>
        <taxon>Tracheophyta</taxon>
        <taxon>Spermatophyta</taxon>
        <taxon>Magnoliopsida</taxon>
        <taxon>Liliopsida</taxon>
        <taxon>Poales</taxon>
        <taxon>Poaceae</taxon>
        <taxon>PACMAD clade</taxon>
        <taxon>Panicoideae</taxon>
        <taxon>Panicodae</taxon>
        <taxon>Paniceae</taxon>
        <taxon>Panicinae</taxon>
        <taxon>Panicum</taxon>
        <taxon>Panicum sect. Hiantes</taxon>
    </lineage>
</organism>
<gene>
    <name evidence="1" type="ORF">PVAP13_3KG206826</name>
</gene>
<dbReference type="AlphaFoldDB" id="A0A8T0UXG2"/>
<dbReference type="Proteomes" id="UP000823388">
    <property type="component" value="Chromosome 3K"/>
</dbReference>
<sequence>MVQGMAPSGEPGGEDLHKRALENHRKETVGFLILAKSILSDNAYKDLIKTSQEIVKRSSCTEDGTTAKKCEEILLEVFAGQTHVLKGFHHFLAGRDPFHDQDSQQSLEHALSFLAKVKESPCISDEDYNDLIATLTQFIVTKIVGVEDVYRKALLVFQWFLPNNDLEGQLISQSFVFVGNESHASVPRIHTNL</sequence>
<evidence type="ECO:0000313" key="1">
    <source>
        <dbReference type="EMBL" id="KAG2625393.1"/>
    </source>
</evidence>
<keyword evidence="2" id="KW-1185">Reference proteome</keyword>
<comment type="caution">
    <text evidence="1">The sequence shown here is derived from an EMBL/GenBank/DDBJ whole genome shotgun (WGS) entry which is preliminary data.</text>
</comment>
<evidence type="ECO:0000313" key="2">
    <source>
        <dbReference type="Proteomes" id="UP000823388"/>
    </source>
</evidence>
<name>A0A8T0UXG2_PANVG</name>
<protein>
    <submittedName>
        <fullName evidence="1">Uncharacterized protein</fullName>
    </submittedName>
</protein>
<reference evidence="1" key="1">
    <citation type="submission" date="2020-05" db="EMBL/GenBank/DDBJ databases">
        <title>WGS assembly of Panicum virgatum.</title>
        <authorList>
            <person name="Lovell J.T."/>
            <person name="Jenkins J."/>
            <person name="Shu S."/>
            <person name="Juenger T.E."/>
            <person name="Schmutz J."/>
        </authorList>
    </citation>
    <scope>NUCLEOTIDE SEQUENCE</scope>
    <source>
        <strain evidence="1">AP13</strain>
    </source>
</reference>
<proteinExistence type="predicted"/>